<evidence type="ECO:0000256" key="2">
    <source>
        <dbReference type="SAM" id="Phobius"/>
    </source>
</evidence>
<organism evidence="3 4">
    <name type="scientific">Cyclospora cayetanensis</name>
    <dbReference type="NCBI Taxonomy" id="88456"/>
    <lineage>
        <taxon>Eukaryota</taxon>
        <taxon>Sar</taxon>
        <taxon>Alveolata</taxon>
        <taxon>Apicomplexa</taxon>
        <taxon>Conoidasida</taxon>
        <taxon>Coccidia</taxon>
        <taxon>Eucoccidiorida</taxon>
        <taxon>Eimeriorina</taxon>
        <taxon>Eimeriidae</taxon>
        <taxon>Cyclospora</taxon>
    </lineage>
</organism>
<evidence type="ECO:0000313" key="3">
    <source>
        <dbReference type="EMBL" id="OEH78207.1"/>
    </source>
</evidence>
<reference evidence="3 4" key="1">
    <citation type="journal article" date="2016" name="BMC Genomics">
        <title>Comparative genomics reveals Cyclospora cayetanensis possesses coccidia-like metabolism and invasion components but unique surface antigens.</title>
        <authorList>
            <person name="Liu S."/>
            <person name="Wang L."/>
            <person name="Zheng H."/>
            <person name="Xu Z."/>
            <person name="Roellig D.M."/>
            <person name="Li N."/>
            <person name="Frace M.A."/>
            <person name="Tang K."/>
            <person name="Arrowood M.J."/>
            <person name="Moss D.M."/>
            <person name="Zhang L."/>
            <person name="Feng Y."/>
            <person name="Xiao L."/>
        </authorList>
    </citation>
    <scope>NUCLEOTIDE SEQUENCE [LARGE SCALE GENOMIC DNA]</scope>
    <source>
        <strain evidence="3 4">CHN_HEN01</strain>
    </source>
</reference>
<keyword evidence="4" id="KW-1185">Reference proteome</keyword>
<dbReference type="EMBL" id="JROU02000820">
    <property type="protein sequence ID" value="OEH78207.1"/>
    <property type="molecule type" value="Genomic_DNA"/>
</dbReference>
<comment type="caution">
    <text evidence="3">The sequence shown here is derived from an EMBL/GenBank/DDBJ whole genome shotgun (WGS) entry which is preliminary data.</text>
</comment>
<dbReference type="AlphaFoldDB" id="A0A1D3D429"/>
<keyword evidence="2" id="KW-0472">Membrane</keyword>
<evidence type="ECO:0000256" key="1">
    <source>
        <dbReference type="SAM" id="MobiDB-lite"/>
    </source>
</evidence>
<feature type="transmembrane region" description="Helical" evidence="2">
    <location>
        <begin position="27"/>
        <end position="48"/>
    </location>
</feature>
<dbReference type="Proteomes" id="UP000095192">
    <property type="component" value="Unassembled WGS sequence"/>
</dbReference>
<dbReference type="VEuPathDB" id="ToxoDB:cyc_06115"/>
<keyword evidence="2" id="KW-0812">Transmembrane</keyword>
<dbReference type="VEuPathDB" id="ToxoDB:LOC34622354"/>
<feature type="region of interest" description="Disordered" evidence="1">
    <location>
        <begin position="131"/>
        <end position="155"/>
    </location>
</feature>
<accession>A0A1D3D429</accession>
<name>A0A1D3D429_9EIME</name>
<sequence length="155" mass="17057">MTPYESIAPLLHAIGFSRMCRDIPVHLLVIFLSMICPILFGLRCFMAFEGATPPLHPLHASPQGTVPPLILAGKGSFDSAIMAPLMQQNVYPFTPSPPHPQAHDQIAHGPAMPSEVYPQLMHSQVPYRDSFSSYGQTASPSGLYNPQYAESRQRQ</sequence>
<gene>
    <name evidence="3" type="ORF">cyc_06115</name>
</gene>
<protein>
    <submittedName>
        <fullName evidence="3">Uncharacterized protein</fullName>
    </submittedName>
</protein>
<proteinExistence type="predicted"/>
<dbReference type="InParanoid" id="A0A1D3D429"/>
<evidence type="ECO:0000313" key="4">
    <source>
        <dbReference type="Proteomes" id="UP000095192"/>
    </source>
</evidence>
<keyword evidence="2" id="KW-1133">Transmembrane helix</keyword>